<protein>
    <submittedName>
        <fullName evidence="3">Nucleotidyltransferase with HDIG domain</fullName>
    </submittedName>
</protein>
<keyword evidence="1" id="KW-0547">Nucleotide-binding</keyword>
<dbReference type="EMBL" id="PVTZ01000003">
    <property type="protein sequence ID" value="PRZ15969.1"/>
    <property type="molecule type" value="Genomic_DNA"/>
</dbReference>
<evidence type="ECO:0000313" key="3">
    <source>
        <dbReference type="EMBL" id="PRZ15969.1"/>
    </source>
</evidence>
<keyword evidence="4" id="KW-1185">Reference proteome</keyword>
<dbReference type="Proteomes" id="UP000238836">
    <property type="component" value="Unassembled WGS sequence"/>
</dbReference>
<name>A0ABX5ERI6_9BACL</name>
<reference evidence="3 4" key="1">
    <citation type="submission" date="2018-03" db="EMBL/GenBank/DDBJ databases">
        <title>Genomic Encyclopedia of Archaeal and Bacterial Type Strains, Phase II (KMG-II): from individual species to whole genera.</title>
        <authorList>
            <person name="Goeker M."/>
        </authorList>
    </citation>
    <scope>NUCLEOTIDE SEQUENCE [LARGE SCALE GENOMIC DNA]</scope>
    <source>
        <strain evidence="3 4">RHA1</strain>
    </source>
</reference>
<comment type="caution">
    <text evidence="3">The sequence shown here is derived from an EMBL/GenBank/DDBJ whole genome shotgun (WGS) entry which is preliminary data.</text>
</comment>
<dbReference type="InterPro" id="IPR027417">
    <property type="entry name" value="P-loop_NTPase"/>
</dbReference>
<feature type="domain" description="HD" evidence="2">
    <location>
        <begin position="38"/>
        <end position="126"/>
    </location>
</feature>
<accession>A0ABX5ERI6</accession>
<evidence type="ECO:0000313" key="4">
    <source>
        <dbReference type="Proteomes" id="UP000238836"/>
    </source>
</evidence>
<dbReference type="NCBIfam" id="TIGR00277">
    <property type="entry name" value="HDIG"/>
    <property type="match status" value="1"/>
</dbReference>
<dbReference type="SUPFAM" id="SSF52540">
    <property type="entry name" value="P-loop containing nucleoside triphosphate hydrolases"/>
    <property type="match status" value="1"/>
</dbReference>
<dbReference type="CDD" id="cd00077">
    <property type="entry name" value="HDc"/>
    <property type="match status" value="1"/>
</dbReference>
<dbReference type="PANTHER" id="PTHR47545:SF1">
    <property type="entry name" value="MULTIFUNCTIONAL CCA PROTEIN"/>
    <property type="match status" value="1"/>
</dbReference>
<dbReference type="RefSeq" id="WP_022735920.1">
    <property type="nucleotide sequence ID" value="NZ_PVTZ01000003.1"/>
</dbReference>
<organism evidence="3 4">
    <name type="scientific">Laceyella sediminis</name>
    <dbReference type="NCBI Taxonomy" id="573074"/>
    <lineage>
        <taxon>Bacteria</taxon>
        <taxon>Bacillati</taxon>
        <taxon>Bacillota</taxon>
        <taxon>Bacilli</taxon>
        <taxon>Bacillales</taxon>
        <taxon>Thermoactinomycetaceae</taxon>
        <taxon>Laceyella</taxon>
    </lineage>
</organism>
<proteinExistence type="predicted"/>
<dbReference type="InterPro" id="IPR006675">
    <property type="entry name" value="HDIG_dom"/>
</dbReference>
<evidence type="ECO:0000259" key="2">
    <source>
        <dbReference type="Pfam" id="PF01966"/>
    </source>
</evidence>
<dbReference type="Gene3D" id="1.10.3090.10">
    <property type="entry name" value="cca-adding enzyme, domain 2"/>
    <property type="match status" value="1"/>
</dbReference>
<dbReference type="Pfam" id="PF13671">
    <property type="entry name" value="AAA_33"/>
    <property type="match status" value="1"/>
</dbReference>
<evidence type="ECO:0000256" key="1">
    <source>
        <dbReference type="ARBA" id="ARBA00022741"/>
    </source>
</evidence>
<dbReference type="InterPro" id="IPR006674">
    <property type="entry name" value="HD_domain"/>
</dbReference>
<dbReference type="Gene3D" id="3.40.50.300">
    <property type="entry name" value="P-loop containing nucleotide triphosphate hydrolases"/>
    <property type="match status" value="1"/>
</dbReference>
<dbReference type="InterPro" id="IPR050124">
    <property type="entry name" value="tRNA_CCA-adding_enzyme"/>
</dbReference>
<dbReference type="InterPro" id="IPR003607">
    <property type="entry name" value="HD/PDEase_dom"/>
</dbReference>
<sequence length="365" mass="42161">MIDSVPFNRQQALDQFPWLQALSHVNQDPHYHGEGDVLTHTWMVVDELRRLPAWQSLAPAEQSLLLKAALFHDIGKEACTKIGDDGRIHAPNHAKVGAQIVREKMQTLPLQEREMLVQLVRHHGLPLWFFEKPDPEKAVVGASWQIRLDWVAMLAEADVRGRICPDQAELLERIAYFRQYATELGCYTQPKPFANNHTRFRYFRSDHLRIDDVLYDDTDFEVIMMSGLPGAGKDTWISLNHPDLPVVSLDRIRHERRIPPTANQGEVVRLAKEEAKYLLRRKQPFIWNATNLTRHLRDPLVDLFASYGAHVSIVYIDAPLTLLLSRNRNRKQAVPEATIRKLMQKLEVPTAEEAHQVRWIENKKA</sequence>
<gene>
    <name evidence="3" type="ORF">CLV36_103195</name>
</gene>
<dbReference type="SUPFAM" id="SSF109604">
    <property type="entry name" value="HD-domain/PDEase-like"/>
    <property type="match status" value="1"/>
</dbReference>
<dbReference type="PANTHER" id="PTHR47545">
    <property type="entry name" value="MULTIFUNCTIONAL CCA PROTEIN"/>
    <property type="match status" value="1"/>
</dbReference>
<dbReference type="Pfam" id="PF01966">
    <property type="entry name" value="HD"/>
    <property type="match status" value="1"/>
</dbReference>